<dbReference type="OrthoDB" id="9815657at2"/>
<proteinExistence type="inferred from homology"/>
<dbReference type="InterPro" id="IPR011042">
    <property type="entry name" value="6-blade_b-propeller_TolB-like"/>
</dbReference>
<dbReference type="InterPro" id="IPR011659">
    <property type="entry name" value="WD40"/>
</dbReference>
<dbReference type="EMBL" id="CP009043">
    <property type="protein sequence ID" value="AII15293.1"/>
    <property type="molecule type" value="Genomic_DNA"/>
</dbReference>
<organism evidence="3 4">
    <name type="scientific">Campylobacter iguaniorum</name>
    <dbReference type="NCBI Taxonomy" id="1244531"/>
    <lineage>
        <taxon>Bacteria</taxon>
        <taxon>Pseudomonadati</taxon>
        <taxon>Campylobacterota</taxon>
        <taxon>Epsilonproteobacteria</taxon>
        <taxon>Campylobacterales</taxon>
        <taxon>Campylobacteraceae</taxon>
        <taxon>Campylobacter</taxon>
    </lineage>
</organism>
<dbReference type="Gene3D" id="2.120.10.30">
    <property type="entry name" value="TolB, C-terminal domain"/>
    <property type="match status" value="1"/>
</dbReference>
<accession>A0A076FCA8</accession>
<dbReference type="eggNOG" id="COG0823">
    <property type="taxonomic scope" value="Bacteria"/>
</dbReference>
<evidence type="ECO:0000313" key="4">
    <source>
        <dbReference type="Proteomes" id="UP000028486"/>
    </source>
</evidence>
<dbReference type="SUPFAM" id="SSF69304">
    <property type="entry name" value="Tricorn protease N-terminal domain"/>
    <property type="match status" value="1"/>
</dbReference>
<dbReference type="PANTHER" id="PTHR36842:SF1">
    <property type="entry name" value="PROTEIN TOLB"/>
    <property type="match status" value="1"/>
</dbReference>
<dbReference type="HOGENOM" id="CLU_665280_0_0_7"/>
<gene>
    <name evidence="3" type="primary">tolB</name>
    <name evidence="3" type="ORF">CIG1485E_1470</name>
</gene>
<evidence type="ECO:0000313" key="3">
    <source>
        <dbReference type="EMBL" id="AII15293.1"/>
    </source>
</evidence>
<dbReference type="Proteomes" id="UP000028486">
    <property type="component" value="Chromosome"/>
</dbReference>
<dbReference type="STRING" id="1244531.CIG2463D_1663"/>
<protein>
    <submittedName>
        <fullName evidence="3">Tol-Pal system translocation protein TolB</fullName>
    </submittedName>
</protein>
<feature type="chain" id="PRO_5009743403" evidence="2">
    <location>
        <begin position="20"/>
        <end position="421"/>
    </location>
</feature>
<dbReference type="AlphaFoldDB" id="A0A076FCA8"/>
<dbReference type="RefSeq" id="WP_038455054.1">
    <property type="nucleotide sequence ID" value="NZ_CP009043.1"/>
</dbReference>
<sequence length="421" mass="46894">MRKLLLLVAFCIGLSAADATIEVVNRGVVLPRILVQDATTNFSNAGLKNKFFKIMIGDLKVGSSFEVIEDYYTSTYDGDYKTNLANSKNPELILRYAITNQGSGLALKVKLINAKNGTTRYEGAFTQSELAKYPFLAHTSVADIARNLNLSPIDWMDKSIIISQYTSPGKSNIIVADYTLTYQKVILSGGLNIFPKWANKDQSAFYYTSYIKSVPTLFRYDLRTGQKTKITTSSGMIVASDVSKDGSKLLLTMAPDDQSDIFLYDLRTNRKTRITNFKGIDVNGNFVENDTKIVFVSDRMGYPNVFTTSVNGGVVEQMVFHGKNNNSVTTYQNYVVYSSRESSNEYGTKTFNLYLISTKSDYIRQLTGSGVNTYPRFSSDGGSIVFIKNSGNESAVGIIRVNENKSFQFPLRIGKLQSIDW</sequence>
<evidence type="ECO:0000256" key="2">
    <source>
        <dbReference type="SAM" id="SignalP"/>
    </source>
</evidence>
<feature type="signal peptide" evidence="2">
    <location>
        <begin position="1"/>
        <end position="19"/>
    </location>
</feature>
<dbReference type="PANTHER" id="PTHR36842">
    <property type="entry name" value="PROTEIN TOLB HOMOLOG"/>
    <property type="match status" value="1"/>
</dbReference>
<dbReference type="NCBIfam" id="NF003124">
    <property type="entry name" value="PRK04043.1"/>
    <property type="match status" value="1"/>
</dbReference>
<keyword evidence="2" id="KW-0732">Signal</keyword>
<comment type="similarity">
    <text evidence="1">Belongs to the TolB family.</text>
</comment>
<reference evidence="4" key="1">
    <citation type="journal article" date="2014" name="Genome Announc.">
        <title>Complete Genome Sequence of Campylobacter iguaniorum Strain 1485ET, Isolated from a Bearded Dragon (Pogona vitticeps).</title>
        <authorList>
            <person name="Gilbert M.J."/>
            <person name="Miller W.G."/>
            <person name="Yee E."/>
            <person name="Kik M."/>
            <person name="Wagenaar J.A."/>
            <person name="Duim B."/>
        </authorList>
    </citation>
    <scope>NUCLEOTIDE SEQUENCE [LARGE SCALE GENOMIC DNA]</scope>
    <source>
        <strain evidence="4">1485E</strain>
    </source>
</reference>
<keyword evidence="4" id="KW-1185">Reference proteome</keyword>
<name>A0A076FCA8_9BACT</name>
<dbReference type="Pfam" id="PF07676">
    <property type="entry name" value="PD40"/>
    <property type="match status" value="2"/>
</dbReference>
<evidence type="ECO:0000256" key="1">
    <source>
        <dbReference type="ARBA" id="ARBA00009820"/>
    </source>
</evidence>
<dbReference type="KEGG" id="caj:CIG1485E_1470"/>
<dbReference type="PATRIC" id="fig|1244531.5.peg.1670"/>